<name>A0ACB5TLX0_CANBO</name>
<proteinExistence type="predicted"/>
<dbReference type="Proteomes" id="UP001165101">
    <property type="component" value="Unassembled WGS sequence"/>
</dbReference>
<accession>A0ACB5TLX0</accession>
<sequence length="95" mass="10667">MSRATQQETDNDNQFHILANKISQIRLGTEDIFQQTQQESSLLDSLSDNMGSLMTGLQSTAANLTRVMNANPQVSRMVLLGLVGFFIMWSLYKLL</sequence>
<reference evidence="1" key="1">
    <citation type="submission" date="2023-04" db="EMBL/GenBank/DDBJ databases">
        <title>Candida boidinii NBRC 1967.</title>
        <authorList>
            <person name="Ichikawa N."/>
            <person name="Sato H."/>
            <person name="Tonouchi N."/>
        </authorList>
    </citation>
    <scope>NUCLEOTIDE SEQUENCE</scope>
    <source>
        <strain evidence="1">NBRC 1967</strain>
    </source>
</reference>
<gene>
    <name evidence="1" type="ORF">Cboi01_000216200</name>
</gene>
<keyword evidence="2" id="KW-1185">Reference proteome</keyword>
<protein>
    <submittedName>
        <fullName evidence="1">Unnamed protein product</fullName>
    </submittedName>
</protein>
<dbReference type="EMBL" id="BSXV01000917">
    <property type="protein sequence ID" value="GME91113.1"/>
    <property type="molecule type" value="Genomic_DNA"/>
</dbReference>
<comment type="caution">
    <text evidence="1">The sequence shown here is derived from an EMBL/GenBank/DDBJ whole genome shotgun (WGS) entry which is preliminary data.</text>
</comment>
<evidence type="ECO:0000313" key="1">
    <source>
        <dbReference type="EMBL" id="GME91113.1"/>
    </source>
</evidence>
<evidence type="ECO:0000313" key="2">
    <source>
        <dbReference type="Proteomes" id="UP001165101"/>
    </source>
</evidence>
<organism evidence="1 2">
    <name type="scientific">Candida boidinii</name>
    <name type="common">Yeast</name>
    <dbReference type="NCBI Taxonomy" id="5477"/>
    <lineage>
        <taxon>Eukaryota</taxon>
        <taxon>Fungi</taxon>
        <taxon>Dikarya</taxon>
        <taxon>Ascomycota</taxon>
        <taxon>Saccharomycotina</taxon>
        <taxon>Pichiomycetes</taxon>
        <taxon>Pichiales</taxon>
        <taxon>Pichiaceae</taxon>
        <taxon>Ogataea</taxon>
        <taxon>Ogataea/Candida clade</taxon>
    </lineage>
</organism>